<dbReference type="Proteomes" id="UP000095287">
    <property type="component" value="Unplaced"/>
</dbReference>
<organism evidence="2 3">
    <name type="scientific">Steinernema glaseri</name>
    <dbReference type="NCBI Taxonomy" id="37863"/>
    <lineage>
        <taxon>Eukaryota</taxon>
        <taxon>Metazoa</taxon>
        <taxon>Ecdysozoa</taxon>
        <taxon>Nematoda</taxon>
        <taxon>Chromadorea</taxon>
        <taxon>Rhabditida</taxon>
        <taxon>Tylenchina</taxon>
        <taxon>Panagrolaimomorpha</taxon>
        <taxon>Strongyloidoidea</taxon>
        <taxon>Steinernematidae</taxon>
        <taxon>Steinernema</taxon>
    </lineage>
</organism>
<dbReference type="WBParaSite" id="L893_g29741.t1">
    <property type="protein sequence ID" value="L893_g29741.t1"/>
    <property type="gene ID" value="L893_g29741"/>
</dbReference>
<name>A0A1I7ZTE0_9BILA</name>
<keyword evidence="1" id="KW-0812">Transmembrane</keyword>
<keyword evidence="1" id="KW-1133">Transmembrane helix</keyword>
<protein>
    <submittedName>
        <fullName evidence="3">FBA_2 domain-containing protein</fullName>
    </submittedName>
</protein>
<evidence type="ECO:0000256" key="1">
    <source>
        <dbReference type="SAM" id="Phobius"/>
    </source>
</evidence>
<keyword evidence="2" id="KW-1185">Reference proteome</keyword>
<sequence length="301" mass="34812">MEGFSADVVRPICALVRPESLSHLKAFIPARWSGYIDDVLASRFNLFVTVKYLKDSDRMQLSLIKEFLSGKRANWTLQDTDAFHIDALVLTVSQTEPGMEDFHPNQEMSLVECFSKLAEALPLMNFCRKVDITIEQLDEYPSGLLDLLPQKSPLTKVYLDTSRCPILPPLDLPIRMNLSPFFGRRQVETLMKLQGAECLRWLVQYWRTHSDVEWDSEISIPMLDCEIWKSEVTDFKHEPYGTYYQCAEHGYLYVRHAYEERVVRVIATQERNIESLVLLFGTISFAAILILLVSLRSIYFV</sequence>
<reference evidence="3" key="1">
    <citation type="submission" date="2016-11" db="UniProtKB">
        <authorList>
            <consortium name="WormBaseParasite"/>
        </authorList>
    </citation>
    <scope>IDENTIFICATION</scope>
</reference>
<evidence type="ECO:0000313" key="2">
    <source>
        <dbReference type="Proteomes" id="UP000095287"/>
    </source>
</evidence>
<keyword evidence="1" id="KW-0472">Membrane</keyword>
<accession>A0A1I7ZTE0</accession>
<evidence type="ECO:0000313" key="3">
    <source>
        <dbReference type="WBParaSite" id="L893_g29741.t1"/>
    </source>
</evidence>
<feature type="transmembrane region" description="Helical" evidence="1">
    <location>
        <begin position="276"/>
        <end position="295"/>
    </location>
</feature>
<dbReference type="AlphaFoldDB" id="A0A1I7ZTE0"/>
<proteinExistence type="predicted"/>